<keyword evidence="2" id="KW-0812">Transmembrane</keyword>
<organism evidence="3 4">
    <name type="scientific">Folsomia candida</name>
    <name type="common">Springtail</name>
    <dbReference type="NCBI Taxonomy" id="158441"/>
    <lineage>
        <taxon>Eukaryota</taxon>
        <taxon>Metazoa</taxon>
        <taxon>Ecdysozoa</taxon>
        <taxon>Arthropoda</taxon>
        <taxon>Hexapoda</taxon>
        <taxon>Collembola</taxon>
        <taxon>Entomobryomorpha</taxon>
        <taxon>Isotomoidea</taxon>
        <taxon>Isotomidae</taxon>
        <taxon>Proisotominae</taxon>
        <taxon>Folsomia</taxon>
    </lineage>
</organism>
<dbReference type="Proteomes" id="UP000198287">
    <property type="component" value="Unassembled WGS sequence"/>
</dbReference>
<evidence type="ECO:0000313" key="4">
    <source>
        <dbReference type="Proteomes" id="UP000198287"/>
    </source>
</evidence>
<feature type="transmembrane region" description="Helical" evidence="2">
    <location>
        <begin position="104"/>
        <end position="124"/>
    </location>
</feature>
<keyword evidence="2" id="KW-1133">Transmembrane helix</keyword>
<evidence type="ECO:0000313" key="3">
    <source>
        <dbReference type="EMBL" id="OXA61216.1"/>
    </source>
</evidence>
<name>A0A226EX70_FOLCA</name>
<dbReference type="EMBL" id="LNIX01000001">
    <property type="protein sequence ID" value="OXA61216.1"/>
    <property type="molecule type" value="Genomic_DNA"/>
</dbReference>
<evidence type="ECO:0000256" key="2">
    <source>
        <dbReference type="SAM" id="Phobius"/>
    </source>
</evidence>
<feature type="transmembrane region" description="Helical" evidence="2">
    <location>
        <begin position="356"/>
        <end position="375"/>
    </location>
</feature>
<protein>
    <submittedName>
        <fullName evidence="3">Nucleoporin GLE1</fullName>
    </submittedName>
</protein>
<keyword evidence="4" id="KW-1185">Reference proteome</keyword>
<dbReference type="AlphaFoldDB" id="A0A226EX70"/>
<feature type="transmembrane region" description="Helical" evidence="2">
    <location>
        <begin position="191"/>
        <end position="215"/>
    </location>
</feature>
<keyword evidence="2" id="KW-0472">Membrane</keyword>
<feature type="compositionally biased region" description="Polar residues" evidence="1">
    <location>
        <begin position="1"/>
        <end position="17"/>
    </location>
</feature>
<feature type="transmembrane region" description="Helical" evidence="2">
    <location>
        <begin position="227"/>
        <end position="250"/>
    </location>
</feature>
<accession>A0A226EX70</accession>
<reference evidence="3 4" key="1">
    <citation type="submission" date="2015-12" db="EMBL/GenBank/DDBJ databases">
        <title>The genome of Folsomia candida.</title>
        <authorList>
            <person name="Faddeeva A."/>
            <person name="Derks M.F."/>
            <person name="Anvar Y."/>
            <person name="Smit S."/>
            <person name="Van Straalen N."/>
            <person name="Roelofs D."/>
        </authorList>
    </citation>
    <scope>NUCLEOTIDE SEQUENCE [LARGE SCALE GENOMIC DNA]</scope>
    <source>
        <strain evidence="3 4">VU population</strain>
        <tissue evidence="3">Whole body</tissue>
    </source>
</reference>
<proteinExistence type="predicted"/>
<comment type="caution">
    <text evidence="3">The sequence shown here is derived from an EMBL/GenBank/DDBJ whole genome shotgun (WGS) entry which is preliminary data.</text>
</comment>
<sequence>MGAEQSSSEDPNNTDGQPESDPVADAPISEEESTPPPPPRADPIQTQAAPHVTPQPQQHRESSSVPTHIGYVLDGGAIGDNQSPLKSEDKFDESEMKKCILGHYVIFFALVVTSIILTILSIYFELLAYIGDRDWNNVVVEKKPFGHGVGQLKGENYFTGRKLSECHAIFPPSLNNSYIKSHLQRNQALETTFICFLLIFVIGASLHVTACLILPKFRRFLDNLYPCYGLLGVLLFGGGILLTISSLVVIPNGYVRIRKDLEENLGVEERHRGKEYMQSSCNVNATVNQNELSLLLSVVKMCAYRYVKMNFRDPCKNISIPSHVLIPNDIQSPMRRRYDVENLQTLGICPKDDKKMAAIGLVSITAILCWIIMDIGSRVMKMHLMDEAQRGIRQSLLKYEPDPVNAITDLSSRKESDIPRAELRPLSFSPVVWDRIKDFAKLHRKSVRDSAGFPCAAICNPLTSDNTFTPIGGKFGSITSTSFQRPTGYGTQIKNSIMILAPKMVIRPPAVDEKEGRNSLWFNRTD</sequence>
<feature type="region of interest" description="Disordered" evidence="1">
    <location>
        <begin position="1"/>
        <end position="65"/>
    </location>
</feature>
<evidence type="ECO:0000256" key="1">
    <source>
        <dbReference type="SAM" id="MobiDB-lite"/>
    </source>
</evidence>
<gene>
    <name evidence="3" type="ORF">Fcan01_03156</name>
</gene>